<dbReference type="PANTHER" id="PTHR43410:SF1">
    <property type="entry name" value="NITRIC OXIDE SYNTHASE"/>
    <property type="match status" value="1"/>
</dbReference>
<evidence type="ECO:0000313" key="14">
    <source>
        <dbReference type="Proteomes" id="UP000254808"/>
    </source>
</evidence>
<evidence type="ECO:0000313" key="13">
    <source>
        <dbReference type="EMBL" id="AXJ02236.1"/>
    </source>
</evidence>
<dbReference type="InterPro" id="IPR004030">
    <property type="entry name" value="NOS_N"/>
</dbReference>
<dbReference type="Gene3D" id="3.90.440.10">
    <property type="entry name" value="Nitric Oxide Synthase,Heme Domain,Chain A domain 2"/>
    <property type="match status" value="1"/>
</dbReference>
<comment type="subunit">
    <text evidence="10">Homodimer.</text>
</comment>
<dbReference type="InterPro" id="IPR050607">
    <property type="entry name" value="NOS"/>
</dbReference>
<evidence type="ECO:0000256" key="7">
    <source>
        <dbReference type="ARBA" id="ARBA00023002"/>
    </source>
</evidence>
<keyword evidence="5 10" id="KW-0349">Heme</keyword>
<dbReference type="PROSITE" id="PS60001">
    <property type="entry name" value="NOS"/>
    <property type="match status" value="1"/>
</dbReference>
<evidence type="ECO:0000256" key="8">
    <source>
        <dbReference type="ARBA" id="ARBA00023004"/>
    </source>
</evidence>
<evidence type="ECO:0000256" key="3">
    <source>
        <dbReference type="ARBA" id="ARBA00012735"/>
    </source>
</evidence>
<dbReference type="InterPro" id="IPR044944">
    <property type="entry name" value="NOS_dom_3"/>
</dbReference>
<evidence type="ECO:0000256" key="11">
    <source>
        <dbReference type="PIRSR" id="PIRSR037219-1"/>
    </source>
</evidence>
<dbReference type="AlphaFoldDB" id="A0A345UP34"/>
<comment type="function">
    <text evidence="10">Catalyzes the production of nitric oxide.</text>
</comment>
<sequence length="385" mass="43400">MNTSTAPQVKSTEAGERAAACIAQFANETGAYDEEAASGRLKAIAAEQEAAADGTWTPSTEELHWAAKVAWRNSNRCIGRLHWRSLHLFDRRDIRTAGDAYEALIAHLRFATNGGRIRSTISVFSDRIRILNPQLIRFAGFRHADGSITGDPMLADFTDFALRLGWEPARRGPFEFLPLILQAEGEAPRVFELPDDPDVALRVPIRHPELDFEPLGLQWHALPVISNMDLAFGGLRFRTAPFNGYYMGTEIGARNLSDVNRYNKLPEIARLMGLDTRRDRSLWRDRALVELNLAVLHSFEQAGVKMVDHHTASEQYLQFEALEARQERETTGDWAWLVPPVSGSVSPLFHKEVRNVIKTPNYLMRDEAYPDFQRTEGTGCPFKRG</sequence>
<evidence type="ECO:0000256" key="5">
    <source>
        <dbReference type="ARBA" id="ARBA00022617"/>
    </source>
</evidence>
<evidence type="ECO:0000256" key="4">
    <source>
        <dbReference type="ARBA" id="ARBA00018859"/>
    </source>
</evidence>
<comment type="catalytic activity">
    <reaction evidence="9">
        <text>3 reduced [flavodoxin] + 2 L-arginine + 4 O2 = 3 oxidized [flavodoxin] + 2 L-citrulline + 2 nitric oxide + 4 H2O + 5 H(+)</text>
        <dbReference type="Rhea" id="RHEA:52324"/>
        <dbReference type="Rhea" id="RHEA-COMP:10622"/>
        <dbReference type="Rhea" id="RHEA-COMP:10623"/>
        <dbReference type="ChEBI" id="CHEBI:15377"/>
        <dbReference type="ChEBI" id="CHEBI:15378"/>
        <dbReference type="ChEBI" id="CHEBI:15379"/>
        <dbReference type="ChEBI" id="CHEBI:16480"/>
        <dbReference type="ChEBI" id="CHEBI:32682"/>
        <dbReference type="ChEBI" id="CHEBI:57618"/>
        <dbReference type="ChEBI" id="CHEBI:57743"/>
        <dbReference type="ChEBI" id="CHEBI:58210"/>
        <dbReference type="EC" id="1.14.14.47"/>
    </reaction>
</comment>
<dbReference type="RefSeq" id="WP_114985355.1">
    <property type="nucleotide sequence ID" value="NZ_CP027806.1"/>
</dbReference>
<dbReference type="GO" id="GO:0046872">
    <property type="term" value="F:metal ion binding"/>
    <property type="evidence" value="ECO:0007669"/>
    <property type="project" value="UniProtKB-KW"/>
</dbReference>
<comment type="similarity">
    <text evidence="2 10">Belongs to the NOS family. Bacterial NOS oxygenase subfamily.</text>
</comment>
<reference evidence="13 14" key="1">
    <citation type="submission" date="2018-03" db="EMBL/GenBank/DDBJ databases">
        <title>Phenotypic and genomic properties of Cyclonatronum proteinivorum gen. nov., sp. nov., a haloalkaliphilic bacteroidete from soda lakes possessing Na+-translocating rhodopsin.</title>
        <authorList>
            <person name="Toshchakov S.V."/>
            <person name="Korzhenkov A."/>
            <person name="Samarov N.I."/>
            <person name="Kublanov I.V."/>
            <person name="Muntyan M.S."/>
            <person name="Sorokin D.Y."/>
        </authorList>
    </citation>
    <scope>NUCLEOTIDE SEQUENCE [LARGE SCALE GENOMIC DNA]</scope>
    <source>
        <strain evidence="13 14">Omega</strain>
    </source>
</reference>
<dbReference type="InterPro" id="IPR036119">
    <property type="entry name" value="NOS_N_sf"/>
</dbReference>
<dbReference type="InterPro" id="IPR044943">
    <property type="entry name" value="NOS_dom_1"/>
</dbReference>
<dbReference type="OrthoDB" id="9789468at2"/>
<comment type="cofactor">
    <cofactor evidence="1 10 11">
        <name>heme</name>
        <dbReference type="ChEBI" id="CHEBI:30413"/>
    </cofactor>
</comment>
<evidence type="ECO:0000256" key="2">
    <source>
        <dbReference type="ARBA" id="ARBA00005411"/>
    </source>
</evidence>
<protein>
    <recommendedName>
        <fullName evidence="4 10">Nitric oxide synthase oxygenase</fullName>
        <ecNumber evidence="3 10">1.14.14.47</ecNumber>
    </recommendedName>
</protein>
<organism evidence="13 14">
    <name type="scientific">Cyclonatronum proteinivorum</name>
    <dbReference type="NCBI Taxonomy" id="1457365"/>
    <lineage>
        <taxon>Bacteria</taxon>
        <taxon>Pseudomonadati</taxon>
        <taxon>Balneolota</taxon>
        <taxon>Balneolia</taxon>
        <taxon>Balneolales</taxon>
        <taxon>Cyclonatronaceae</taxon>
        <taxon>Cyclonatronum</taxon>
    </lineage>
</organism>
<name>A0A345UP34_9BACT</name>
<evidence type="ECO:0000256" key="10">
    <source>
        <dbReference type="PIRNR" id="PIRNR037219"/>
    </source>
</evidence>
<feature type="binding site" description="axial binding residue" evidence="11">
    <location>
        <position position="77"/>
    </location>
    <ligand>
        <name>heme</name>
        <dbReference type="ChEBI" id="CHEBI:30413"/>
    </ligand>
    <ligandPart>
        <name>Fe</name>
        <dbReference type="ChEBI" id="CHEBI:18248"/>
    </ligandPart>
</feature>
<dbReference type="GO" id="GO:0020037">
    <property type="term" value="F:heme binding"/>
    <property type="evidence" value="ECO:0007669"/>
    <property type="project" value="InterPro"/>
</dbReference>
<dbReference type="Gene3D" id="3.90.1230.10">
    <property type="entry name" value="Nitric Oxide Synthase, Chain A, domain 3"/>
    <property type="match status" value="1"/>
</dbReference>
<feature type="domain" description="Nitric oxide synthase (NOS)" evidence="12">
    <location>
        <begin position="76"/>
        <end position="83"/>
    </location>
</feature>
<dbReference type="InterPro" id="IPR017142">
    <property type="entry name" value="Nitric_oxide_synthase_Oase-su"/>
</dbReference>
<evidence type="ECO:0000259" key="12">
    <source>
        <dbReference type="PROSITE" id="PS60001"/>
    </source>
</evidence>
<keyword evidence="7 10" id="KW-0560">Oxidoreductase</keyword>
<dbReference type="EMBL" id="CP027806">
    <property type="protein sequence ID" value="AXJ02236.1"/>
    <property type="molecule type" value="Genomic_DNA"/>
</dbReference>
<proteinExistence type="inferred from homology"/>
<keyword evidence="8 10" id="KW-0408">Iron</keyword>
<dbReference type="Proteomes" id="UP000254808">
    <property type="component" value="Chromosome"/>
</dbReference>
<dbReference type="Pfam" id="PF02898">
    <property type="entry name" value="NO_synthase"/>
    <property type="match status" value="1"/>
</dbReference>
<accession>A0A345UP34</accession>
<dbReference type="InterPro" id="IPR044940">
    <property type="entry name" value="NOS_dom_2"/>
</dbReference>
<dbReference type="GO" id="GO:0004517">
    <property type="term" value="F:nitric-oxide synthase activity"/>
    <property type="evidence" value="ECO:0007669"/>
    <property type="project" value="InterPro"/>
</dbReference>
<dbReference type="SUPFAM" id="SSF56512">
    <property type="entry name" value="Nitric oxide (NO) synthase oxygenase domain"/>
    <property type="match status" value="1"/>
</dbReference>
<evidence type="ECO:0000256" key="1">
    <source>
        <dbReference type="ARBA" id="ARBA00001971"/>
    </source>
</evidence>
<keyword evidence="6 10" id="KW-0479">Metal-binding</keyword>
<dbReference type="PANTHER" id="PTHR43410">
    <property type="entry name" value="NITRIC OXIDE SYNTHASE OXYGENASE"/>
    <property type="match status" value="1"/>
</dbReference>
<dbReference type="Gene3D" id="3.90.340.10">
    <property type="entry name" value="Nitric Oxide Synthase, Chain A, domain 1"/>
    <property type="match status" value="1"/>
</dbReference>
<gene>
    <name evidence="13" type="ORF">CYPRO_2999</name>
</gene>
<dbReference type="PIRSF" id="PIRSF037219">
    <property type="entry name" value="NOS_oxygenase"/>
    <property type="match status" value="1"/>
</dbReference>
<dbReference type="EC" id="1.14.14.47" evidence="3 10"/>
<evidence type="ECO:0000256" key="6">
    <source>
        <dbReference type="ARBA" id="ARBA00022723"/>
    </source>
</evidence>
<keyword evidence="14" id="KW-1185">Reference proteome</keyword>
<dbReference type="GO" id="GO:0006809">
    <property type="term" value="P:nitric oxide biosynthetic process"/>
    <property type="evidence" value="ECO:0007669"/>
    <property type="project" value="InterPro"/>
</dbReference>
<dbReference type="KEGG" id="cprv:CYPRO_2999"/>
<evidence type="ECO:0000256" key="9">
    <source>
        <dbReference type="ARBA" id="ARBA00048713"/>
    </source>
</evidence>
<comment type="miscellaneous">
    <text evidence="10">This protein is similar to the oxygenase domain of eukaryotic nitric oxide synthases but lacks the reductase domain which, in eukaryotes, is responsible for transfer of electrons to the ferric heme during nitric oxide synthesis.</text>
</comment>